<keyword evidence="1" id="KW-1133">Transmembrane helix</keyword>
<name>A0A285MER2_9FLAO</name>
<organism evidence="2 3">
    <name type="scientific">Flagellimonas pacifica</name>
    <dbReference type="NCBI Taxonomy" id="1247520"/>
    <lineage>
        <taxon>Bacteria</taxon>
        <taxon>Pseudomonadati</taxon>
        <taxon>Bacteroidota</taxon>
        <taxon>Flavobacteriia</taxon>
        <taxon>Flavobacteriales</taxon>
        <taxon>Flavobacteriaceae</taxon>
        <taxon>Flagellimonas</taxon>
    </lineage>
</organism>
<evidence type="ECO:0000313" key="3">
    <source>
        <dbReference type="Proteomes" id="UP000219048"/>
    </source>
</evidence>
<sequence length="277" mass="32353">MPKLSKMLVKQDRIPYVNPSEPDFLLSAFFYLYISSMIIKFNNSIMKKTNLIMLMGLLLLSGNMVNAQSKTKLLNFKKGEVLDILLFTGKPEMGKLFPKYKKTAFAFALKTGYQPQPLFSIAETTQGGFQPGTFVFGKWTNMQSRKKFLNEIEEEVPDFHEQRRAMWSSFYLAYYKMPKDVSFEINPEKVVVATAYWRNDENEFKNYKNEWLRKAKNQGGKVLLELTDAKSSVGYMYKPDYMVLIEWEDRATFNAFYKENMKMGNNSIQNVNQFVIK</sequence>
<gene>
    <name evidence="2" type="ORF">SAMN06265377_0608</name>
</gene>
<feature type="transmembrane region" description="Helical" evidence="1">
    <location>
        <begin position="24"/>
        <end position="42"/>
    </location>
</feature>
<reference evidence="3" key="1">
    <citation type="submission" date="2017-09" db="EMBL/GenBank/DDBJ databases">
        <authorList>
            <person name="Varghese N."/>
            <person name="Submissions S."/>
        </authorList>
    </citation>
    <scope>NUCLEOTIDE SEQUENCE [LARGE SCALE GENOMIC DNA]</scope>
    <source>
        <strain evidence="3">DSM 25885</strain>
    </source>
</reference>
<evidence type="ECO:0000313" key="2">
    <source>
        <dbReference type="EMBL" id="SNY94947.1"/>
    </source>
</evidence>
<evidence type="ECO:0000256" key="1">
    <source>
        <dbReference type="SAM" id="Phobius"/>
    </source>
</evidence>
<keyword evidence="1" id="KW-0472">Membrane</keyword>
<protein>
    <recommendedName>
        <fullName evidence="4">DUF1330 domain-containing protein</fullName>
    </recommendedName>
</protein>
<accession>A0A285MER2</accession>
<dbReference type="EMBL" id="OBEH01000001">
    <property type="protein sequence ID" value="SNY94947.1"/>
    <property type="molecule type" value="Genomic_DNA"/>
</dbReference>
<keyword evidence="1" id="KW-0812">Transmembrane</keyword>
<proteinExistence type="predicted"/>
<dbReference type="Proteomes" id="UP000219048">
    <property type="component" value="Unassembled WGS sequence"/>
</dbReference>
<evidence type="ECO:0008006" key="4">
    <source>
        <dbReference type="Google" id="ProtNLM"/>
    </source>
</evidence>
<keyword evidence="3" id="KW-1185">Reference proteome</keyword>
<dbReference type="AlphaFoldDB" id="A0A285MER2"/>